<dbReference type="SMART" id="SM00640">
    <property type="entry name" value="Glyco_32"/>
    <property type="match status" value="1"/>
</dbReference>
<organism evidence="12 13">
    <name type="scientific">Amedibacillus dolichus</name>
    <dbReference type="NCBI Taxonomy" id="31971"/>
    <lineage>
        <taxon>Bacteria</taxon>
        <taxon>Bacillati</taxon>
        <taxon>Bacillota</taxon>
        <taxon>Erysipelotrichia</taxon>
        <taxon>Erysipelotrichales</taxon>
        <taxon>Erysipelotrichaceae</taxon>
        <taxon>Amedibacillus</taxon>
    </lineage>
</organism>
<dbReference type="InterPro" id="IPR013189">
    <property type="entry name" value="Glyco_hydro_32_C"/>
</dbReference>
<dbReference type="PROSITE" id="PS00609">
    <property type="entry name" value="GLYCOSYL_HYDROL_F32"/>
    <property type="match status" value="1"/>
</dbReference>
<dbReference type="SUPFAM" id="SSF75005">
    <property type="entry name" value="Arabinanase/levansucrase/invertase"/>
    <property type="match status" value="1"/>
</dbReference>
<keyword evidence="9" id="KW-0963">Cytoplasm</keyword>
<dbReference type="GO" id="GO:0005737">
    <property type="term" value="C:cytoplasm"/>
    <property type="evidence" value="ECO:0007669"/>
    <property type="project" value="UniProtKB-SubCell"/>
</dbReference>
<comment type="pathway">
    <text evidence="1 9">Glycan biosynthesis; sucrose metabolism.</text>
</comment>
<evidence type="ECO:0000256" key="5">
    <source>
        <dbReference type="ARBA" id="ARBA00022801"/>
    </source>
</evidence>
<evidence type="ECO:0000256" key="2">
    <source>
        <dbReference type="ARBA" id="ARBA00009902"/>
    </source>
</evidence>
<dbReference type="Pfam" id="PF00251">
    <property type="entry name" value="Glyco_hydro_32N"/>
    <property type="match status" value="1"/>
</dbReference>
<dbReference type="SUPFAM" id="SSF49899">
    <property type="entry name" value="Concanavalin A-like lectins/glucanases"/>
    <property type="match status" value="1"/>
</dbReference>
<dbReference type="GO" id="GO:0005975">
    <property type="term" value="P:carbohydrate metabolic process"/>
    <property type="evidence" value="ECO:0007669"/>
    <property type="project" value="InterPro"/>
</dbReference>
<dbReference type="EMBL" id="JAGZMZ010000004">
    <property type="protein sequence ID" value="MBS4883617.1"/>
    <property type="molecule type" value="Genomic_DNA"/>
</dbReference>
<keyword evidence="9" id="KW-0119">Carbohydrate metabolism</keyword>
<evidence type="ECO:0000256" key="7">
    <source>
        <dbReference type="ARBA" id="ARBA00033367"/>
    </source>
</evidence>
<evidence type="ECO:0000259" key="11">
    <source>
        <dbReference type="Pfam" id="PF08244"/>
    </source>
</evidence>
<dbReference type="CDD" id="cd18623">
    <property type="entry name" value="GH32_ScrB-like"/>
    <property type="match status" value="1"/>
</dbReference>
<evidence type="ECO:0000256" key="9">
    <source>
        <dbReference type="RuleBase" id="RU365015"/>
    </source>
</evidence>
<comment type="subcellular location">
    <subcellularLocation>
        <location evidence="9">Cytoplasm</location>
    </subcellularLocation>
</comment>
<dbReference type="NCBIfam" id="TIGR01322">
    <property type="entry name" value="scrB_fam"/>
    <property type="match status" value="1"/>
</dbReference>
<evidence type="ECO:0000256" key="1">
    <source>
        <dbReference type="ARBA" id="ARBA00004914"/>
    </source>
</evidence>
<dbReference type="InterPro" id="IPR051214">
    <property type="entry name" value="GH32_Enzymes"/>
</dbReference>
<feature type="domain" description="Glycosyl hydrolase family 32 N-terminal" evidence="10">
    <location>
        <begin position="8"/>
        <end position="302"/>
    </location>
</feature>
<evidence type="ECO:0000256" key="8">
    <source>
        <dbReference type="RuleBase" id="RU362110"/>
    </source>
</evidence>
<dbReference type="RefSeq" id="WP_226811547.1">
    <property type="nucleotide sequence ID" value="NZ_JAGZMZ010000004.1"/>
</dbReference>
<dbReference type="EC" id="3.2.1.26" evidence="3 8"/>
<dbReference type="Proteomes" id="UP000753219">
    <property type="component" value="Unassembled WGS sequence"/>
</dbReference>
<evidence type="ECO:0000256" key="6">
    <source>
        <dbReference type="ARBA" id="ARBA00023295"/>
    </source>
</evidence>
<proteinExistence type="inferred from homology"/>
<name>A0A942ZW70_9FIRM</name>
<reference evidence="12" key="1">
    <citation type="submission" date="2021-02" db="EMBL/GenBank/DDBJ databases">
        <title>Infant gut strain persistence is associated with maternal origin, phylogeny, and functional potential including surface adhesion and iron acquisition.</title>
        <authorList>
            <person name="Lou Y.C."/>
        </authorList>
    </citation>
    <scope>NUCLEOTIDE SEQUENCE</scope>
    <source>
        <strain evidence="12">L3_108_103G1_dasL3_108_103G1_concoct_2</strain>
    </source>
</reference>
<protein>
    <recommendedName>
        <fullName evidence="4 8">Sucrose-6-phosphate hydrolase</fullName>
        <ecNumber evidence="3 8">3.2.1.26</ecNumber>
    </recommendedName>
    <alternativeName>
        <fullName evidence="7 9">Invertase</fullName>
    </alternativeName>
</protein>
<dbReference type="InterPro" id="IPR018053">
    <property type="entry name" value="Glyco_hydro_32_AS"/>
</dbReference>
<evidence type="ECO:0000256" key="3">
    <source>
        <dbReference type="ARBA" id="ARBA00012758"/>
    </source>
</evidence>
<dbReference type="Gene3D" id="2.60.120.560">
    <property type="entry name" value="Exo-inulinase, domain 1"/>
    <property type="match status" value="1"/>
</dbReference>
<dbReference type="InterPro" id="IPR013148">
    <property type="entry name" value="Glyco_hydro_32_N"/>
</dbReference>
<dbReference type="InterPro" id="IPR001362">
    <property type="entry name" value="Glyco_hydro_32"/>
</dbReference>
<dbReference type="InterPro" id="IPR013320">
    <property type="entry name" value="ConA-like_dom_sf"/>
</dbReference>
<comment type="catalytic activity">
    <reaction evidence="8">
        <text>Hydrolysis of terminal non-reducing beta-D-fructofuranoside residues in beta-D-fructofuranosides.</text>
        <dbReference type="EC" id="3.2.1.26"/>
    </reaction>
</comment>
<evidence type="ECO:0000313" key="12">
    <source>
        <dbReference type="EMBL" id="MBS4883617.1"/>
    </source>
</evidence>
<dbReference type="PANTHER" id="PTHR43101">
    <property type="entry name" value="BETA-FRUCTOSIDASE"/>
    <property type="match status" value="1"/>
</dbReference>
<sequence length="435" mass="51243">MNNRLKYHLMPRVGWMNDPNGLSYFDGKYHIFYQQDEKDIYGRMHRHWGHYMTKDFHSYTKEMDAIYGDTKRDKNGAYSGSAIEKDGTLYLFYTGNVRHEGNYDYIHAGREHNVLRVESKDGIHFSNKQCLMLNKDYPEDCTCHVRDPKVYQENGSYYMLLGARLNDDTGCVLRFKSKDLESWQYDTRYVPTQTNGYMIECPNILYLNDQTFIMASPQGLKQDGYRYENVYDNGYYELNGTKLDNYKTLDHGFDFYAAQTFSGSNRSILIAWMGMPDAEYQTPTESENWMHALTLPRELSFNGCIRQYPIQEILDLREHEEKHGNDFKTTKYSSMDMDIHDEFELRMNDMVLSYREKLLTLDLSKCGCGRIKRHIEGIDISNLSIFIDISSIEIFVNKGEYVMTSRYFDNHNDMCVKFDGIEEIVAYKMKGFEIK</sequence>
<accession>A0A942ZW70</accession>
<keyword evidence="6 8" id="KW-0326">Glycosidase</keyword>
<dbReference type="InterPro" id="IPR006232">
    <property type="entry name" value="Suc6P_hydrolase"/>
</dbReference>
<dbReference type="Pfam" id="PF08244">
    <property type="entry name" value="Glyco_hydro_32C"/>
    <property type="match status" value="1"/>
</dbReference>
<comment type="similarity">
    <text evidence="2 8">Belongs to the glycosyl hydrolase 32 family.</text>
</comment>
<dbReference type="AlphaFoldDB" id="A0A942ZW70"/>
<feature type="domain" description="Glycosyl hydrolase family 32 C-terminal" evidence="11">
    <location>
        <begin position="381"/>
        <end position="412"/>
    </location>
</feature>
<evidence type="ECO:0000259" key="10">
    <source>
        <dbReference type="Pfam" id="PF00251"/>
    </source>
</evidence>
<dbReference type="PANTHER" id="PTHR43101:SF1">
    <property type="entry name" value="BETA-FRUCTOSIDASE"/>
    <property type="match status" value="1"/>
</dbReference>
<dbReference type="InterPro" id="IPR023296">
    <property type="entry name" value="Glyco_hydro_beta-prop_sf"/>
</dbReference>
<gene>
    <name evidence="12" type="ORF">KHZ85_02505</name>
</gene>
<comment type="caution">
    <text evidence="12">The sequence shown here is derived from an EMBL/GenBank/DDBJ whole genome shotgun (WGS) entry which is preliminary data.</text>
</comment>
<evidence type="ECO:0000313" key="13">
    <source>
        <dbReference type="Proteomes" id="UP000753219"/>
    </source>
</evidence>
<keyword evidence="5 8" id="KW-0378">Hydrolase</keyword>
<dbReference type="Gene3D" id="2.115.10.20">
    <property type="entry name" value="Glycosyl hydrolase domain, family 43"/>
    <property type="match status" value="1"/>
</dbReference>
<comment type="function">
    <text evidence="9">Enables the bacterium to metabolize sucrose as a sole carbon source.</text>
</comment>
<evidence type="ECO:0000256" key="4">
    <source>
        <dbReference type="ARBA" id="ARBA00019623"/>
    </source>
</evidence>
<dbReference type="GO" id="GO:0004564">
    <property type="term" value="F:beta-fructofuranosidase activity"/>
    <property type="evidence" value="ECO:0007669"/>
    <property type="project" value="UniProtKB-EC"/>
</dbReference>